<keyword evidence="1" id="KW-0812">Transmembrane</keyword>
<feature type="transmembrane region" description="Helical" evidence="1">
    <location>
        <begin position="70"/>
        <end position="90"/>
    </location>
</feature>
<keyword evidence="1" id="KW-1133">Transmembrane helix</keyword>
<organism evidence="2 3">
    <name type="scientific">Ferroacidibacillus organovorans</name>
    <dbReference type="NCBI Taxonomy" id="1765683"/>
    <lineage>
        <taxon>Bacteria</taxon>
        <taxon>Bacillati</taxon>
        <taxon>Bacillota</taxon>
        <taxon>Bacilli</taxon>
        <taxon>Bacillales</taxon>
        <taxon>Alicyclobacillaceae</taxon>
        <taxon>Ferroacidibacillus</taxon>
    </lineage>
</organism>
<feature type="transmembrane region" description="Helical" evidence="1">
    <location>
        <begin position="12"/>
        <end position="31"/>
    </location>
</feature>
<feature type="transmembrane region" description="Helical" evidence="1">
    <location>
        <begin position="145"/>
        <end position="162"/>
    </location>
</feature>
<proteinExistence type="predicted"/>
<dbReference type="GO" id="GO:0022904">
    <property type="term" value="P:respiratory electron transport chain"/>
    <property type="evidence" value="ECO:0007669"/>
    <property type="project" value="InterPro"/>
</dbReference>
<sequence length="165" mass="18255">MSLYCISQAVPYFLLINIRFVIAGNFVPVGLNLWLGGIIPTVALLVGIIPLFTARAALQKDDIPRVRSHVMTAMLLGLIGLLSLLFPLWFHNFDALSPFGEIDLISLGVASFYTIIALIVAWGVYLRLGKGLIRKETGWGIEATIWVYAFNAIAWTALFFTLDLL</sequence>
<evidence type="ECO:0000256" key="1">
    <source>
        <dbReference type="SAM" id="Phobius"/>
    </source>
</evidence>
<evidence type="ECO:0000313" key="3">
    <source>
        <dbReference type="Proteomes" id="UP000190229"/>
    </source>
</evidence>
<name>A0A1V4EWS6_9BACL</name>
<gene>
    <name evidence="2" type="ORF">B2M26_01255</name>
</gene>
<keyword evidence="3" id="KW-1185">Reference proteome</keyword>
<dbReference type="AlphaFoldDB" id="A0A1V4EWS6"/>
<reference evidence="2 3" key="1">
    <citation type="submission" date="2017-02" db="EMBL/GenBank/DDBJ databases">
        <title>Draft genome of Acidibacillus ferrooxidans Huett2.</title>
        <authorList>
            <person name="Schopf S."/>
        </authorList>
    </citation>
    <scope>NUCLEOTIDE SEQUENCE [LARGE SCALE GENOMIC DNA]</scope>
    <source>
        <strain evidence="2 3">Huett2</strain>
    </source>
</reference>
<dbReference type="Gene3D" id="1.20.120.80">
    <property type="entry name" value="Cytochrome c oxidase, subunit III, four-helix bundle"/>
    <property type="match status" value="1"/>
</dbReference>
<evidence type="ECO:0000313" key="2">
    <source>
        <dbReference type="EMBL" id="OPG17393.1"/>
    </source>
</evidence>
<dbReference type="GO" id="GO:0016020">
    <property type="term" value="C:membrane"/>
    <property type="evidence" value="ECO:0007669"/>
    <property type="project" value="InterPro"/>
</dbReference>
<dbReference type="GO" id="GO:0004129">
    <property type="term" value="F:cytochrome-c oxidase activity"/>
    <property type="evidence" value="ECO:0007669"/>
    <property type="project" value="InterPro"/>
</dbReference>
<protein>
    <submittedName>
        <fullName evidence="2">Uncharacterized protein</fullName>
    </submittedName>
</protein>
<dbReference type="EMBL" id="MWPS01000003">
    <property type="protein sequence ID" value="OPG17393.1"/>
    <property type="molecule type" value="Genomic_DNA"/>
</dbReference>
<feature type="transmembrane region" description="Helical" evidence="1">
    <location>
        <begin position="37"/>
        <end position="58"/>
    </location>
</feature>
<keyword evidence="1" id="KW-0472">Membrane</keyword>
<comment type="caution">
    <text evidence="2">The sequence shown here is derived from an EMBL/GenBank/DDBJ whole genome shotgun (WGS) entry which is preliminary data.</text>
</comment>
<feature type="transmembrane region" description="Helical" evidence="1">
    <location>
        <begin position="102"/>
        <end position="125"/>
    </location>
</feature>
<dbReference type="InterPro" id="IPR013833">
    <property type="entry name" value="Cyt_c_oxidase_su3_a-hlx"/>
</dbReference>
<dbReference type="Proteomes" id="UP000190229">
    <property type="component" value="Unassembled WGS sequence"/>
</dbReference>
<accession>A0A1V4EWS6</accession>